<evidence type="ECO:0000313" key="2">
    <source>
        <dbReference type="Proteomes" id="UP000234767"/>
    </source>
</evidence>
<proteinExistence type="predicted"/>
<sequence>MAWTIRRHPCFVLKAEHILSVPKKYTICRYAKLYKEIFGKGYSSCMKLNKLKIYHNKITYFIVFPFIFRY</sequence>
<dbReference type="EMBL" id="PKJO01000008">
    <property type="protein sequence ID" value="PLA40026.1"/>
    <property type="molecule type" value="Genomic_DNA"/>
</dbReference>
<gene>
    <name evidence="1" type="ORF">CYK00_07455</name>
</gene>
<organism evidence="1 2">
    <name type="scientific">Neisseria sicca</name>
    <dbReference type="NCBI Taxonomy" id="490"/>
    <lineage>
        <taxon>Bacteria</taxon>
        <taxon>Pseudomonadati</taxon>
        <taxon>Pseudomonadota</taxon>
        <taxon>Betaproteobacteria</taxon>
        <taxon>Neisseriales</taxon>
        <taxon>Neisseriaceae</taxon>
        <taxon>Neisseria</taxon>
    </lineage>
</organism>
<protein>
    <submittedName>
        <fullName evidence="1">Phosphorylase</fullName>
    </submittedName>
</protein>
<comment type="caution">
    <text evidence="1">The sequence shown here is derived from an EMBL/GenBank/DDBJ whole genome shotgun (WGS) entry which is preliminary data.</text>
</comment>
<dbReference type="Proteomes" id="UP000234767">
    <property type="component" value="Unassembled WGS sequence"/>
</dbReference>
<reference evidence="1 2" key="1">
    <citation type="submission" date="2017-12" db="EMBL/GenBank/DDBJ databases">
        <title>Phylogenetic diversity of female urinary microbiome.</title>
        <authorList>
            <person name="Thomas-White K."/>
            <person name="Wolfe A.J."/>
        </authorList>
    </citation>
    <scope>NUCLEOTIDE SEQUENCE [LARGE SCALE GENOMIC DNA]</scope>
    <source>
        <strain evidence="1 2">UMB0321</strain>
    </source>
</reference>
<name>A0A2I1XBK1_NEISI</name>
<evidence type="ECO:0000313" key="1">
    <source>
        <dbReference type="EMBL" id="PLA40026.1"/>
    </source>
</evidence>
<dbReference type="AlphaFoldDB" id="A0A2I1XBK1"/>
<accession>A0A2I1XBK1</accession>